<dbReference type="Gene3D" id="3.40.190.10">
    <property type="entry name" value="Periplasmic binding protein-like II"/>
    <property type="match status" value="1"/>
</dbReference>
<dbReference type="InterPro" id="IPR006311">
    <property type="entry name" value="TAT_signal"/>
</dbReference>
<dbReference type="Pfam" id="PF01547">
    <property type="entry name" value="SBP_bac_1"/>
    <property type="match status" value="1"/>
</dbReference>
<keyword evidence="2" id="KW-0813">Transport</keyword>
<dbReference type="CDD" id="cd13585">
    <property type="entry name" value="PBP2_TMBP_like"/>
    <property type="match status" value="1"/>
</dbReference>
<comment type="similarity">
    <text evidence="1">Belongs to the bacterial solute-binding protein 1 family.</text>
</comment>
<dbReference type="PROSITE" id="PS51318">
    <property type="entry name" value="TAT"/>
    <property type="match status" value="1"/>
</dbReference>
<reference evidence="4" key="1">
    <citation type="submission" date="2020-02" db="EMBL/GenBank/DDBJ databases">
        <authorList>
            <person name="Meier V. D."/>
        </authorList>
    </citation>
    <scope>NUCLEOTIDE SEQUENCE</scope>
    <source>
        <strain evidence="4">AVDCRST_MAG33</strain>
    </source>
</reference>
<evidence type="ECO:0000256" key="3">
    <source>
        <dbReference type="ARBA" id="ARBA00022729"/>
    </source>
</evidence>
<dbReference type="PANTHER" id="PTHR30061:SF50">
    <property type="entry name" value="MALTOSE_MALTODEXTRIN-BINDING PERIPLASMIC PROTEIN"/>
    <property type="match status" value="1"/>
</dbReference>
<keyword evidence="3" id="KW-0732">Signal</keyword>
<gene>
    <name evidence="4" type="ORF">AVDCRST_MAG33-852</name>
</gene>
<evidence type="ECO:0000313" key="4">
    <source>
        <dbReference type="EMBL" id="CAA9550513.1"/>
    </source>
</evidence>
<dbReference type="PANTHER" id="PTHR30061">
    <property type="entry name" value="MALTOSE-BINDING PERIPLASMIC PROTEIN"/>
    <property type="match status" value="1"/>
</dbReference>
<dbReference type="SUPFAM" id="SSF53850">
    <property type="entry name" value="Periplasmic binding protein-like II"/>
    <property type="match status" value="1"/>
</dbReference>
<name>A0A6J4UH05_9BACT</name>
<accession>A0A6J4UH05</accession>
<organism evidence="4">
    <name type="scientific">uncultured Thermomicrobiales bacterium</name>
    <dbReference type="NCBI Taxonomy" id="1645740"/>
    <lineage>
        <taxon>Bacteria</taxon>
        <taxon>Pseudomonadati</taxon>
        <taxon>Thermomicrobiota</taxon>
        <taxon>Thermomicrobia</taxon>
        <taxon>Thermomicrobiales</taxon>
        <taxon>environmental samples</taxon>
    </lineage>
</organism>
<dbReference type="GO" id="GO:1901982">
    <property type="term" value="F:maltose binding"/>
    <property type="evidence" value="ECO:0007669"/>
    <property type="project" value="TreeGrafter"/>
</dbReference>
<dbReference type="GO" id="GO:0055052">
    <property type="term" value="C:ATP-binding cassette (ABC) transporter complex, substrate-binding subunit-containing"/>
    <property type="evidence" value="ECO:0007669"/>
    <property type="project" value="TreeGrafter"/>
</dbReference>
<proteinExistence type="inferred from homology"/>
<dbReference type="EMBL" id="CADCWK010000073">
    <property type="protein sequence ID" value="CAA9550513.1"/>
    <property type="molecule type" value="Genomic_DNA"/>
</dbReference>
<protein>
    <submittedName>
        <fullName evidence="4">ABC transporter, substrate-binding protein (Cluster 1, maltose/g3p/polyamine/iron)</fullName>
    </submittedName>
</protein>
<dbReference type="GO" id="GO:0042956">
    <property type="term" value="P:maltodextrin transmembrane transport"/>
    <property type="evidence" value="ECO:0007669"/>
    <property type="project" value="TreeGrafter"/>
</dbReference>
<dbReference type="GO" id="GO:0015768">
    <property type="term" value="P:maltose transport"/>
    <property type="evidence" value="ECO:0007669"/>
    <property type="project" value="TreeGrafter"/>
</dbReference>
<dbReference type="AlphaFoldDB" id="A0A6J4UH05"/>
<evidence type="ECO:0000256" key="2">
    <source>
        <dbReference type="ARBA" id="ARBA00022448"/>
    </source>
</evidence>
<dbReference type="InterPro" id="IPR006059">
    <property type="entry name" value="SBP"/>
</dbReference>
<sequence>MSDSQRRSVLSSSLDRRRLIGTVGGAAAGLALGASVAPSVLAQDGQGAQTGVDPATWNPETITAMAGTETVDTMAEMHALVPAETAGELSWWVAGPNQASPPIATQLFDEYITTFNTMWPAISLDVQNVDYNELLDKTRVAAAGGAAPSVTKFPILWGVEFAARGLLQEIRLEDYGLTADMFWPGALKSVTWQDKIYGIPTNNETMAFIYNRDIFQRAGLNPDMPPQTWDEVRQASKTITDTLGPRVRGYGMVAKQNAGNTPFRFMPLLWAYGGSALDEADEAPTYATSKINTPEGVAALQLMYDMYVTDKSVPTSALTNTQVENQDLFLTEQIAMMISHPSEYVALQSKLATLTNPEELERAQRVVDNMVYTLIPAGPVRRAVVFGGSNAHIFTDAAHGGPVDQNAAKAMMGLLTSPEWSLKNNWTDSNPSNLRGFRTPWMKERLESIRFLEVTTSMLPYGIPFPVVPESTEIMNSIIPDMLQNALSETMSVQEAADDAAQKINDLISQRAS</sequence>
<evidence type="ECO:0000256" key="1">
    <source>
        <dbReference type="ARBA" id="ARBA00008520"/>
    </source>
</evidence>